<dbReference type="SUPFAM" id="SSF56808">
    <property type="entry name" value="Ribosomal protein L1"/>
    <property type="match status" value="1"/>
</dbReference>
<dbReference type="InterPro" id="IPR023674">
    <property type="entry name" value="Ribosomal_uL1-like"/>
</dbReference>
<keyword evidence="5" id="KW-0810">Translation regulation</keyword>
<dbReference type="Pfam" id="PF00687">
    <property type="entry name" value="Ribosomal_L1"/>
    <property type="match status" value="1"/>
</dbReference>
<dbReference type="AlphaFoldDB" id="D4G8J6"/>
<gene>
    <name evidence="12" type="primary">rplA</name>
    <name evidence="12" type="ordered locus">RIEPE_0408</name>
</gene>
<dbReference type="InterPro" id="IPR028364">
    <property type="entry name" value="Ribosomal_uL1/biogenesis"/>
</dbReference>
<evidence type="ECO:0000256" key="4">
    <source>
        <dbReference type="ARBA" id="ARBA00022730"/>
    </source>
</evidence>
<keyword evidence="3" id="KW-0820">tRNA-binding</keyword>
<dbReference type="HOGENOM" id="CLU_062853_0_0_6"/>
<evidence type="ECO:0000256" key="1">
    <source>
        <dbReference type="ARBA" id="ARBA00010531"/>
    </source>
</evidence>
<dbReference type="STRING" id="515618.RIEPE_0408"/>
<dbReference type="Gene3D" id="3.40.50.790">
    <property type="match status" value="1"/>
</dbReference>
<dbReference type="PANTHER" id="PTHR36427">
    <property type="entry name" value="54S RIBOSOMAL PROTEIN L1, MITOCHONDRIAL"/>
    <property type="match status" value="1"/>
</dbReference>
<accession>D4G8J6</accession>
<reference evidence="12" key="1">
    <citation type="submission" date="2008-05" db="EMBL/GenBank/DDBJ databases">
        <title>Genome sequence of Riesia pediculicola USDA.</title>
        <authorList>
            <person name="Kirkness E.F."/>
        </authorList>
    </citation>
    <scope>NUCLEOTIDE SEQUENCE [LARGE SCALE GENOMIC DNA]</scope>
    <source>
        <strain evidence="12">USDA</strain>
    </source>
</reference>
<dbReference type="InterPro" id="IPR002143">
    <property type="entry name" value="Ribosomal_uL1"/>
</dbReference>
<dbReference type="Gene3D" id="3.30.190.20">
    <property type="match status" value="1"/>
</dbReference>
<dbReference type="NCBIfam" id="TIGR01169">
    <property type="entry name" value="rplA_bact"/>
    <property type="match status" value="1"/>
</dbReference>
<evidence type="ECO:0000256" key="7">
    <source>
        <dbReference type="ARBA" id="ARBA00022980"/>
    </source>
</evidence>
<dbReference type="FunFam" id="3.40.50.790:FF:000001">
    <property type="entry name" value="50S ribosomal protein L1"/>
    <property type="match status" value="1"/>
</dbReference>
<evidence type="ECO:0000256" key="2">
    <source>
        <dbReference type="ARBA" id="ARBA00022491"/>
    </source>
</evidence>
<dbReference type="KEGG" id="rip:RIEPE_0408"/>
<sequence length="234" mass="26405">MKYMKSKNKMKDLSKNARNIKKKYSLNEAIKFLKNQKKAKFIESVDVAVQLAIDVKKMEQNIRGSFAFPNGFEKKRKIAVFTSGRSAEKAKILGIKLIGMEDLAEKLVRKKNKFDLVIASVESMKIVKKVSHIIGPRGLMPSLKTGTITEDIESCIKEVQNGKAFYQNDKNGIVHSSVGKIDLDEKKIEENIRFFLKHLIRSKPISAKGAYIKKLHISTTMGKSVEIDLSNLSC</sequence>
<comment type="similarity">
    <text evidence="1">Belongs to the universal ribosomal protein uL1 family.</text>
</comment>
<dbReference type="Proteomes" id="UP000001700">
    <property type="component" value="Chromosome"/>
</dbReference>
<evidence type="ECO:0000313" key="12">
    <source>
        <dbReference type="EMBL" id="ADD79681.1"/>
    </source>
</evidence>
<keyword evidence="8" id="KW-0687">Ribonucleoprotein</keyword>
<dbReference type="EMBL" id="CP001085">
    <property type="protein sequence ID" value="ADD79681.1"/>
    <property type="molecule type" value="Genomic_DNA"/>
</dbReference>
<evidence type="ECO:0000256" key="9">
    <source>
        <dbReference type="ARBA" id="ARBA00035241"/>
    </source>
</evidence>
<evidence type="ECO:0000256" key="5">
    <source>
        <dbReference type="ARBA" id="ARBA00022845"/>
    </source>
</evidence>
<proteinExistence type="inferred from homology"/>
<dbReference type="GO" id="GO:0019843">
    <property type="term" value="F:rRNA binding"/>
    <property type="evidence" value="ECO:0007669"/>
    <property type="project" value="UniProtKB-KW"/>
</dbReference>
<dbReference type="GO" id="GO:0006412">
    <property type="term" value="P:translation"/>
    <property type="evidence" value="ECO:0007669"/>
    <property type="project" value="InterPro"/>
</dbReference>
<keyword evidence="7 12" id="KW-0689">Ribosomal protein</keyword>
<keyword evidence="6" id="KW-0694">RNA-binding</keyword>
<organism evidence="12 13">
    <name type="scientific">Riesia pediculicola (strain USDA)</name>
    <dbReference type="NCBI Taxonomy" id="515618"/>
    <lineage>
        <taxon>Bacteria</taxon>
        <taxon>Pseudomonadati</taxon>
        <taxon>Pseudomonadota</taxon>
        <taxon>Gammaproteobacteria</taxon>
        <taxon>Enterobacterales</taxon>
        <taxon>Enterobacteriaceae</taxon>
        <taxon>Candidatus Riesia</taxon>
    </lineage>
</organism>
<dbReference type="PANTHER" id="PTHR36427:SF3">
    <property type="entry name" value="LARGE RIBOSOMAL SUBUNIT PROTEIN UL1M"/>
    <property type="match status" value="1"/>
</dbReference>
<evidence type="ECO:0000256" key="3">
    <source>
        <dbReference type="ARBA" id="ARBA00022555"/>
    </source>
</evidence>
<evidence type="ECO:0000313" key="13">
    <source>
        <dbReference type="Proteomes" id="UP000001700"/>
    </source>
</evidence>
<dbReference type="InterPro" id="IPR016095">
    <property type="entry name" value="Ribosomal_uL1_3-a/b-sand"/>
</dbReference>
<evidence type="ECO:0000256" key="11">
    <source>
        <dbReference type="ARBA" id="ARBA00059110"/>
    </source>
</evidence>
<dbReference type="GO" id="GO:0022625">
    <property type="term" value="C:cytosolic large ribosomal subunit"/>
    <property type="evidence" value="ECO:0007669"/>
    <property type="project" value="TreeGrafter"/>
</dbReference>
<evidence type="ECO:0000256" key="8">
    <source>
        <dbReference type="ARBA" id="ARBA00023274"/>
    </source>
</evidence>
<dbReference type="GO" id="GO:0000049">
    <property type="term" value="F:tRNA binding"/>
    <property type="evidence" value="ECO:0007669"/>
    <property type="project" value="UniProtKB-KW"/>
</dbReference>
<dbReference type="CDD" id="cd00403">
    <property type="entry name" value="Ribosomal_L1"/>
    <property type="match status" value="1"/>
</dbReference>
<name>D4G8J6_RIEPU</name>
<protein>
    <recommendedName>
        <fullName evidence="9">Large ribosomal subunit protein uL1</fullName>
    </recommendedName>
    <alternativeName>
        <fullName evidence="10">50S ribosomal protein L1</fullName>
    </alternativeName>
</protein>
<keyword evidence="4" id="KW-0699">rRNA-binding</keyword>
<dbReference type="PIRSF" id="PIRSF002155">
    <property type="entry name" value="Ribosomal_L1"/>
    <property type="match status" value="1"/>
</dbReference>
<evidence type="ECO:0000256" key="6">
    <source>
        <dbReference type="ARBA" id="ARBA00022884"/>
    </source>
</evidence>
<evidence type="ECO:0000256" key="10">
    <source>
        <dbReference type="ARBA" id="ARBA00035452"/>
    </source>
</evidence>
<dbReference type="GO" id="GO:0006417">
    <property type="term" value="P:regulation of translation"/>
    <property type="evidence" value="ECO:0007669"/>
    <property type="project" value="UniProtKB-KW"/>
</dbReference>
<dbReference type="GO" id="GO:0003735">
    <property type="term" value="F:structural constituent of ribosome"/>
    <property type="evidence" value="ECO:0007669"/>
    <property type="project" value="InterPro"/>
</dbReference>
<dbReference type="InterPro" id="IPR005878">
    <property type="entry name" value="Ribosom_uL1_bac-type"/>
</dbReference>
<keyword evidence="13" id="KW-1185">Reference proteome</keyword>
<comment type="function">
    <text evidence="11">Protein L1 is also a translational repressor protein, it controls the translation of the L11 operon by binding to its mRNA.</text>
</comment>
<keyword evidence="2" id="KW-0678">Repressor</keyword>
<dbReference type="eggNOG" id="COG0081">
    <property type="taxonomic scope" value="Bacteria"/>
</dbReference>